<gene>
    <name evidence="1" type="primary">Dwil\GK27063</name>
    <name evidence="1" type="ORF">Dwil_GK27063</name>
</gene>
<dbReference type="InParanoid" id="A0A0Q9WV57"/>
<evidence type="ECO:0008006" key="3">
    <source>
        <dbReference type="Google" id="ProtNLM"/>
    </source>
</evidence>
<dbReference type="Proteomes" id="UP000007798">
    <property type="component" value="Unassembled WGS sequence"/>
</dbReference>
<dbReference type="InterPro" id="IPR010736">
    <property type="entry name" value="SHIPPO-rpt"/>
</dbReference>
<dbReference type="AlphaFoldDB" id="A0A0Q9WV57"/>
<dbReference type="STRING" id="7260.A0A0Q9WV57"/>
<sequence length="79" mass="8694">MAPKKDGPGPGAYMLPSTIGYAKTDYRKTRSPRYSFGLRSQSSYEEDGPGPAAYKLGSVTRYGKATNLKFSMLHRGELE</sequence>
<organism evidence="1 2">
    <name type="scientific">Drosophila willistoni</name>
    <name type="common">Fruit fly</name>
    <dbReference type="NCBI Taxonomy" id="7260"/>
    <lineage>
        <taxon>Eukaryota</taxon>
        <taxon>Metazoa</taxon>
        <taxon>Ecdysozoa</taxon>
        <taxon>Arthropoda</taxon>
        <taxon>Hexapoda</taxon>
        <taxon>Insecta</taxon>
        <taxon>Pterygota</taxon>
        <taxon>Neoptera</taxon>
        <taxon>Endopterygota</taxon>
        <taxon>Diptera</taxon>
        <taxon>Brachycera</taxon>
        <taxon>Muscomorpha</taxon>
        <taxon>Ephydroidea</taxon>
        <taxon>Drosophilidae</taxon>
        <taxon>Drosophila</taxon>
        <taxon>Sophophora</taxon>
    </lineage>
</organism>
<evidence type="ECO:0000313" key="1">
    <source>
        <dbReference type="EMBL" id="KRG00015.1"/>
    </source>
</evidence>
<dbReference type="KEGG" id="dwi:26529065"/>
<dbReference type="Pfam" id="PF07004">
    <property type="entry name" value="SHIPPO-rpt"/>
    <property type="match status" value="2"/>
</dbReference>
<dbReference type="EMBL" id="CH964272">
    <property type="protein sequence ID" value="KRG00015.1"/>
    <property type="molecule type" value="Genomic_DNA"/>
</dbReference>
<keyword evidence="2" id="KW-1185">Reference proteome</keyword>
<dbReference type="OrthoDB" id="429991at2759"/>
<accession>A0A0Q9WV57</accession>
<protein>
    <recommendedName>
        <fullName evidence="3">Outer dense fiber protein 3</fullName>
    </recommendedName>
</protein>
<reference evidence="1 2" key="1">
    <citation type="journal article" date="2007" name="Nature">
        <title>Evolution of genes and genomes on the Drosophila phylogeny.</title>
        <authorList>
            <consortium name="Drosophila 12 Genomes Consortium"/>
            <person name="Clark A.G."/>
            <person name="Eisen M.B."/>
            <person name="Smith D.R."/>
            <person name="Bergman C.M."/>
            <person name="Oliver B."/>
            <person name="Markow T.A."/>
            <person name="Kaufman T.C."/>
            <person name="Kellis M."/>
            <person name="Gelbart W."/>
            <person name="Iyer V.N."/>
            <person name="Pollard D.A."/>
            <person name="Sackton T.B."/>
            <person name="Larracuente A.M."/>
            <person name="Singh N.D."/>
            <person name="Abad J.P."/>
            <person name="Abt D.N."/>
            <person name="Adryan B."/>
            <person name="Aguade M."/>
            <person name="Akashi H."/>
            <person name="Anderson W.W."/>
            <person name="Aquadro C.F."/>
            <person name="Ardell D.H."/>
            <person name="Arguello R."/>
            <person name="Artieri C.G."/>
            <person name="Barbash D.A."/>
            <person name="Barker D."/>
            <person name="Barsanti P."/>
            <person name="Batterham P."/>
            <person name="Batzoglou S."/>
            <person name="Begun D."/>
            <person name="Bhutkar A."/>
            <person name="Blanco E."/>
            <person name="Bosak S.A."/>
            <person name="Bradley R.K."/>
            <person name="Brand A.D."/>
            <person name="Brent M.R."/>
            <person name="Brooks A.N."/>
            <person name="Brown R.H."/>
            <person name="Butlin R.K."/>
            <person name="Caggese C."/>
            <person name="Calvi B.R."/>
            <person name="Bernardo de Carvalho A."/>
            <person name="Caspi A."/>
            <person name="Castrezana S."/>
            <person name="Celniker S.E."/>
            <person name="Chang J.L."/>
            <person name="Chapple C."/>
            <person name="Chatterji S."/>
            <person name="Chinwalla A."/>
            <person name="Civetta A."/>
            <person name="Clifton S.W."/>
            <person name="Comeron J.M."/>
            <person name="Costello J.C."/>
            <person name="Coyne J.A."/>
            <person name="Daub J."/>
            <person name="David R.G."/>
            <person name="Delcher A.L."/>
            <person name="Delehaunty K."/>
            <person name="Do C.B."/>
            <person name="Ebling H."/>
            <person name="Edwards K."/>
            <person name="Eickbush T."/>
            <person name="Evans J.D."/>
            <person name="Filipski A."/>
            <person name="Findeiss S."/>
            <person name="Freyhult E."/>
            <person name="Fulton L."/>
            <person name="Fulton R."/>
            <person name="Garcia A.C."/>
            <person name="Gardiner A."/>
            <person name="Garfield D.A."/>
            <person name="Garvin B.E."/>
            <person name="Gibson G."/>
            <person name="Gilbert D."/>
            <person name="Gnerre S."/>
            <person name="Godfrey J."/>
            <person name="Good R."/>
            <person name="Gotea V."/>
            <person name="Gravely B."/>
            <person name="Greenberg A.J."/>
            <person name="Griffiths-Jones S."/>
            <person name="Gross S."/>
            <person name="Guigo R."/>
            <person name="Gustafson E.A."/>
            <person name="Haerty W."/>
            <person name="Hahn M.W."/>
            <person name="Halligan D.L."/>
            <person name="Halpern A.L."/>
            <person name="Halter G.M."/>
            <person name="Han M.V."/>
            <person name="Heger A."/>
            <person name="Hillier L."/>
            <person name="Hinrichs A.S."/>
            <person name="Holmes I."/>
            <person name="Hoskins R.A."/>
            <person name="Hubisz M.J."/>
            <person name="Hultmark D."/>
            <person name="Huntley M.A."/>
            <person name="Jaffe D.B."/>
            <person name="Jagadeeshan S."/>
            <person name="Jeck W.R."/>
            <person name="Johnson J."/>
            <person name="Jones C.D."/>
            <person name="Jordan W.C."/>
            <person name="Karpen G.H."/>
            <person name="Kataoka E."/>
            <person name="Keightley P.D."/>
            <person name="Kheradpour P."/>
            <person name="Kirkness E.F."/>
            <person name="Koerich L.B."/>
            <person name="Kristiansen K."/>
            <person name="Kudrna D."/>
            <person name="Kulathinal R.J."/>
            <person name="Kumar S."/>
            <person name="Kwok R."/>
            <person name="Lander E."/>
            <person name="Langley C.H."/>
            <person name="Lapoint R."/>
            <person name="Lazzaro B.P."/>
            <person name="Lee S.J."/>
            <person name="Levesque L."/>
            <person name="Li R."/>
            <person name="Lin C.F."/>
            <person name="Lin M.F."/>
            <person name="Lindblad-Toh K."/>
            <person name="Llopart A."/>
            <person name="Long M."/>
            <person name="Low L."/>
            <person name="Lozovsky E."/>
            <person name="Lu J."/>
            <person name="Luo M."/>
            <person name="Machado C.A."/>
            <person name="Makalowski W."/>
            <person name="Marzo M."/>
            <person name="Matsuda M."/>
            <person name="Matzkin L."/>
            <person name="McAllister B."/>
            <person name="McBride C.S."/>
            <person name="McKernan B."/>
            <person name="McKernan K."/>
            <person name="Mendez-Lago M."/>
            <person name="Minx P."/>
            <person name="Mollenhauer M.U."/>
            <person name="Montooth K."/>
            <person name="Mount S.M."/>
            <person name="Mu X."/>
            <person name="Myers E."/>
            <person name="Negre B."/>
            <person name="Newfeld S."/>
            <person name="Nielsen R."/>
            <person name="Noor M.A."/>
            <person name="O'Grady P."/>
            <person name="Pachter L."/>
            <person name="Papaceit M."/>
            <person name="Parisi M.J."/>
            <person name="Parisi M."/>
            <person name="Parts L."/>
            <person name="Pedersen J.S."/>
            <person name="Pesole G."/>
            <person name="Phillippy A.M."/>
            <person name="Ponting C.P."/>
            <person name="Pop M."/>
            <person name="Porcelli D."/>
            <person name="Powell J.R."/>
            <person name="Prohaska S."/>
            <person name="Pruitt K."/>
            <person name="Puig M."/>
            <person name="Quesneville H."/>
            <person name="Ram K.R."/>
            <person name="Rand D."/>
            <person name="Rasmussen M.D."/>
            <person name="Reed L.K."/>
            <person name="Reenan R."/>
            <person name="Reily A."/>
            <person name="Remington K.A."/>
            <person name="Rieger T.T."/>
            <person name="Ritchie M.G."/>
            <person name="Robin C."/>
            <person name="Rogers Y.H."/>
            <person name="Rohde C."/>
            <person name="Rozas J."/>
            <person name="Rubenfield M.J."/>
            <person name="Ruiz A."/>
            <person name="Russo S."/>
            <person name="Salzberg S.L."/>
            <person name="Sanchez-Gracia A."/>
            <person name="Saranga D.J."/>
            <person name="Sato H."/>
            <person name="Schaeffer S.W."/>
            <person name="Schatz M.C."/>
            <person name="Schlenke T."/>
            <person name="Schwartz R."/>
            <person name="Segarra C."/>
            <person name="Singh R.S."/>
            <person name="Sirot L."/>
            <person name="Sirota M."/>
            <person name="Sisneros N.B."/>
            <person name="Smith C.D."/>
            <person name="Smith T.F."/>
            <person name="Spieth J."/>
            <person name="Stage D.E."/>
            <person name="Stark A."/>
            <person name="Stephan W."/>
            <person name="Strausberg R.L."/>
            <person name="Strempel S."/>
            <person name="Sturgill D."/>
            <person name="Sutton G."/>
            <person name="Sutton G.G."/>
            <person name="Tao W."/>
            <person name="Teichmann S."/>
            <person name="Tobari Y.N."/>
            <person name="Tomimura Y."/>
            <person name="Tsolas J.M."/>
            <person name="Valente V.L."/>
            <person name="Venter E."/>
            <person name="Venter J.C."/>
            <person name="Vicario S."/>
            <person name="Vieira F.G."/>
            <person name="Vilella A.J."/>
            <person name="Villasante A."/>
            <person name="Walenz B."/>
            <person name="Wang J."/>
            <person name="Wasserman M."/>
            <person name="Watts T."/>
            <person name="Wilson D."/>
            <person name="Wilson R.K."/>
            <person name="Wing R.A."/>
            <person name="Wolfner M.F."/>
            <person name="Wong A."/>
            <person name="Wong G.K."/>
            <person name="Wu C.I."/>
            <person name="Wu G."/>
            <person name="Yamamoto D."/>
            <person name="Yang H.P."/>
            <person name="Yang S.P."/>
            <person name="Yorke J.A."/>
            <person name="Yoshida K."/>
            <person name="Zdobnov E."/>
            <person name="Zhang P."/>
            <person name="Zhang Y."/>
            <person name="Zimin A.V."/>
            <person name="Baldwin J."/>
            <person name="Abdouelleil A."/>
            <person name="Abdulkadir J."/>
            <person name="Abebe A."/>
            <person name="Abera B."/>
            <person name="Abreu J."/>
            <person name="Acer S.C."/>
            <person name="Aftuck L."/>
            <person name="Alexander A."/>
            <person name="An P."/>
            <person name="Anderson E."/>
            <person name="Anderson S."/>
            <person name="Arachi H."/>
            <person name="Azer M."/>
            <person name="Bachantsang P."/>
            <person name="Barry A."/>
            <person name="Bayul T."/>
            <person name="Berlin A."/>
            <person name="Bessette D."/>
            <person name="Bloom T."/>
            <person name="Blye J."/>
            <person name="Boguslavskiy L."/>
            <person name="Bonnet C."/>
            <person name="Boukhgalter B."/>
            <person name="Bourzgui I."/>
            <person name="Brown A."/>
            <person name="Cahill P."/>
            <person name="Channer S."/>
            <person name="Cheshatsang Y."/>
            <person name="Chuda L."/>
            <person name="Citroen M."/>
            <person name="Collymore A."/>
            <person name="Cooke P."/>
            <person name="Costello M."/>
            <person name="D'Aco K."/>
            <person name="Daza R."/>
            <person name="De Haan G."/>
            <person name="DeGray S."/>
            <person name="DeMaso C."/>
            <person name="Dhargay N."/>
            <person name="Dooley K."/>
            <person name="Dooley E."/>
            <person name="Doricent M."/>
            <person name="Dorje P."/>
            <person name="Dorjee K."/>
            <person name="Dupes A."/>
            <person name="Elong R."/>
            <person name="Falk J."/>
            <person name="Farina A."/>
            <person name="Faro S."/>
            <person name="Ferguson D."/>
            <person name="Fisher S."/>
            <person name="Foley C.D."/>
            <person name="Franke A."/>
            <person name="Friedrich D."/>
            <person name="Gadbois L."/>
            <person name="Gearin G."/>
            <person name="Gearin C.R."/>
            <person name="Giannoukos G."/>
            <person name="Goode T."/>
            <person name="Graham J."/>
            <person name="Grandbois E."/>
            <person name="Grewal S."/>
            <person name="Gyaltsen K."/>
            <person name="Hafez N."/>
            <person name="Hagos B."/>
            <person name="Hall J."/>
            <person name="Henson C."/>
            <person name="Hollinger A."/>
            <person name="Honan T."/>
            <person name="Huard M.D."/>
            <person name="Hughes L."/>
            <person name="Hurhula B."/>
            <person name="Husby M.E."/>
            <person name="Kamat A."/>
            <person name="Kanga B."/>
            <person name="Kashin S."/>
            <person name="Khazanovich D."/>
            <person name="Kisner P."/>
            <person name="Lance K."/>
            <person name="Lara M."/>
            <person name="Lee W."/>
            <person name="Lennon N."/>
            <person name="Letendre F."/>
            <person name="LeVine R."/>
            <person name="Lipovsky A."/>
            <person name="Liu X."/>
            <person name="Liu J."/>
            <person name="Liu S."/>
            <person name="Lokyitsang T."/>
            <person name="Lokyitsang Y."/>
            <person name="Lubonja R."/>
            <person name="Lui A."/>
            <person name="MacDonald P."/>
            <person name="Magnisalis V."/>
            <person name="Maru K."/>
            <person name="Matthews C."/>
            <person name="McCusker W."/>
            <person name="McDonough S."/>
            <person name="Mehta T."/>
            <person name="Meldrim J."/>
            <person name="Meneus L."/>
            <person name="Mihai O."/>
            <person name="Mihalev A."/>
            <person name="Mihova T."/>
            <person name="Mittelman R."/>
            <person name="Mlenga V."/>
            <person name="Montmayeur A."/>
            <person name="Mulrain L."/>
            <person name="Navidi A."/>
            <person name="Naylor J."/>
            <person name="Negash T."/>
            <person name="Nguyen T."/>
            <person name="Nguyen N."/>
            <person name="Nicol R."/>
            <person name="Norbu C."/>
            <person name="Norbu N."/>
            <person name="Novod N."/>
            <person name="O'Neill B."/>
            <person name="Osman S."/>
            <person name="Markiewicz E."/>
            <person name="Oyono O.L."/>
            <person name="Patti C."/>
            <person name="Phunkhang P."/>
            <person name="Pierre F."/>
            <person name="Priest M."/>
            <person name="Raghuraman S."/>
            <person name="Rege F."/>
            <person name="Reyes R."/>
            <person name="Rise C."/>
            <person name="Rogov P."/>
            <person name="Ross K."/>
            <person name="Ryan E."/>
            <person name="Settipalli S."/>
            <person name="Shea T."/>
            <person name="Sherpa N."/>
            <person name="Shi L."/>
            <person name="Shih D."/>
            <person name="Sparrow T."/>
            <person name="Spaulding J."/>
            <person name="Stalker J."/>
            <person name="Stange-Thomann N."/>
            <person name="Stavropoulos S."/>
            <person name="Stone C."/>
            <person name="Strader C."/>
            <person name="Tesfaye S."/>
            <person name="Thomson T."/>
            <person name="Thoulutsang Y."/>
            <person name="Thoulutsang D."/>
            <person name="Topham K."/>
            <person name="Topping I."/>
            <person name="Tsamla T."/>
            <person name="Vassiliev H."/>
            <person name="Vo A."/>
            <person name="Wangchuk T."/>
            <person name="Wangdi T."/>
            <person name="Weiand M."/>
            <person name="Wilkinson J."/>
            <person name="Wilson A."/>
            <person name="Yadav S."/>
            <person name="Young G."/>
            <person name="Yu Q."/>
            <person name="Zembek L."/>
            <person name="Zhong D."/>
            <person name="Zimmer A."/>
            <person name="Zwirko Z."/>
            <person name="Jaffe D.B."/>
            <person name="Alvarez P."/>
            <person name="Brockman W."/>
            <person name="Butler J."/>
            <person name="Chin C."/>
            <person name="Gnerre S."/>
            <person name="Grabherr M."/>
            <person name="Kleber M."/>
            <person name="Mauceli E."/>
            <person name="MacCallum I."/>
        </authorList>
    </citation>
    <scope>NUCLEOTIDE SEQUENCE [LARGE SCALE GENOMIC DNA]</scope>
    <source>
        <strain evidence="2">Tucson 14030-0811.24</strain>
    </source>
</reference>
<name>A0A0Q9WV57_DROWI</name>
<evidence type="ECO:0000313" key="2">
    <source>
        <dbReference type="Proteomes" id="UP000007798"/>
    </source>
</evidence>
<proteinExistence type="predicted"/>